<name>A0A1F7XY23_9BACT</name>
<evidence type="ECO:0000313" key="1">
    <source>
        <dbReference type="EMBL" id="OGM19926.1"/>
    </source>
</evidence>
<organism evidence="1 2">
    <name type="scientific">Candidatus Woesebacteria bacterium RIFCSPHIGHO2_01_FULL_38_9</name>
    <dbReference type="NCBI Taxonomy" id="1802492"/>
    <lineage>
        <taxon>Bacteria</taxon>
        <taxon>Candidatus Woeseibacteriota</taxon>
    </lineage>
</organism>
<reference evidence="1 2" key="1">
    <citation type="journal article" date="2016" name="Nat. Commun.">
        <title>Thousands of microbial genomes shed light on interconnected biogeochemical processes in an aquifer system.</title>
        <authorList>
            <person name="Anantharaman K."/>
            <person name="Brown C.T."/>
            <person name="Hug L.A."/>
            <person name="Sharon I."/>
            <person name="Castelle C.J."/>
            <person name="Probst A.J."/>
            <person name="Thomas B.C."/>
            <person name="Singh A."/>
            <person name="Wilkins M.J."/>
            <person name="Karaoz U."/>
            <person name="Brodie E.L."/>
            <person name="Williams K.H."/>
            <person name="Hubbard S.S."/>
            <person name="Banfield J.F."/>
        </authorList>
    </citation>
    <scope>NUCLEOTIDE SEQUENCE [LARGE SCALE GENOMIC DNA]</scope>
</reference>
<dbReference type="Proteomes" id="UP000178419">
    <property type="component" value="Unassembled WGS sequence"/>
</dbReference>
<gene>
    <name evidence="1" type="ORF">A2714_04290</name>
</gene>
<comment type="caution">
    <text evidence="1">The sequence shown here is derived from an EMBL/GenBank/DDBJ whole genome shotgun (WGS) entry which is preliminary data.</text>
</comment>
<proteinExistence type="predicted"/>
<dbReference type="AlphaFoldDB" id="A0A1F7XY23"/>
<dbReference type="EMBL" id="MGGE01000058">
    <property type="protein sequence ID" value="OGM19926.1"/>
    <property type="molecule type" value="Genomic_DNA"/>
</dbReference>
<protein>
    <submittedName>
        <fullName evidence="1">Uncharacterized protein</fullName>
    </submittedName>
</protein>
<accession>A0A1F7XY23</accession>
<sequence length="74" mass="8088">MSEILTCDRGFQFDAEVPTNTDIFTGEPYADCADMDAVIVRGLGVVEACRNKSNLVCPEGCPIIQRVHELNNQG</sequence>
<evidence type="ECO:0000313" key="2">
    <source>
        <dbReference type="Proteomes" id="UP000178419"/>
    </source>
</evidence>